<keyword evidence="3" id="KW-0238">DNA-binding</keyword>
<dbReference type="GO" id="GO:0004519">
    <property type="term" value="F:endonuclease activity"/>
    <property type="evidence" value="ECO:0007669"/>
    <property type="project" value="UniProtKB-KW"/>
</dbReference>
<evidence type="ECO:0000313" key="5">
    <source>
        <dbReference type="EMBL" id="RDH84321.1"/>
    </source>
</evidence>
<dbReference type="SUPFAM" id="SSF116734">
    <property type="entry name" value="DNA methylase specificity domain"/>
    <property type="match status" value="2"/>
</dbReference>
<organism evidence="5 6">
    <name type="scientific">endosymbiont of Escarpia spicata</name>
    <dbReference type="NCBI Taxonomy" id="2200908"/>
    <lineage>
        <taxon>Bacteria</taxon>
        <taxon>Pseudomonadati</taxon>
        <taxon>Pseudomonadota</taxon>
        <taxon>Gammaproteobacteria</taxon>
        <taxon>sulfur-oxidizing symbionts</taxon>
    </lineage>
</organism>
<comment type="similarity">
    <text evidence="1">Belongs to the type-I restriction system S methylase family.</text>
</comment>
<evidence type="ECO:0000256" key="1">
    <source>
        <dbReference type="ARBA" id="ARBA00010923"/>
    </source>
</evidence>
<dbReference type="PANTHER" id="PTHR43140">
    <property type="entry name" value="TYPE-1 RESTRICTION ENZYME ECOKI SPECIFICITY PROTEIN"/>
    <property type="match status" value="1"/>
</dbReference>
<sequence>MSAEVNAQASGNPVIDHLDLWSSVYVRKATTGRGSNVKVSPYGIQKLRELILELAVRGKLVPQDPNDEPSSVLLEKIAEEKARLVKEGKLKKQKKLPRIGDEQPHNLPENWEWMRLGAVTNYGVTEKANPGDVDDDVWVLELEDVEKVTSRLLKRIRYSERPFKSAKNRFEIGDVLYGKLRPYLDKVLVADESGVCTTEIIPIRSYAGFVSEYLRLLLKAPSFIIYANESTHGMNLPRLGTDKARLALIPVAPAAEQHRIVAKVNELMALCDHLEQQQTDSLQAHQTLVETLLRTLVDASDAESTQQAWSRIAEHFDTLFTTEASIDQLKQTILQLAVMGKLVPQDPNDEPASVLLEKIAEEQAGLIKEGKIRKKIALLEISTDEKLFDLPFGWEWVRLGALSPDFQNGASSRGDKEGKETVVLRLADIDNWRISLAEPRSLTIAESSINKYSLEKNDVLIIRVNGSADIVGRFVLCDREIKAIYCDHFIRMRFPVQALVPAYLELLGSSSLVRQKINDLFVSTAGQKTVNQKHIGSLAITLPPLAEQHRIVAKVNELMALCDTLKARIQDAQTAQVHLADAVVEQAVA</sequence>
<dbReference type="AlphaFoldDB" id="A0A370DHH2"/>
<protein>
    <submittedName>
        <fullName evidence="5">Type I restriction endonuclease subunit S</fullName>
    </submittedName>
</protein>
<dbReference type="GO" id="GO:0003677">
    <property type="term" value="F:DNA binding"/>
    <property type="evidence" value="ECO:0007669"/>
    <property type="project" value="UniProtKB-KW"/>
</dbReference>
<evidence type="ECO:0000256" key="3">
    <source>
        <dbReference type="ARBA" id="ARBA00023125"/>
    </source>
</evidence>
<feature type="domain" description="Type I restriction modification DNA specificity" evidence="4">
    <location>
        <begin position="446"/>
        <end position="570"/>
    </location>
</feature>
<evidence type="ECO:0000259" key="4">
    <source>
        <dbReference type="Pfam" id="PF01420"/>
    </source>
</evidence>
<dbReference type="Proteomes" id="UP000254771">
    <property type="component" value="Unassembled WGS sequence"/>
</dbReference>
<keyword evidence="5" id="KW-0378">Hydrolase</keyword>
<dbReference type="InterPro" id="IPR051212">
    <property type="entry name" value="Type-I_RE_S_subunit"/>
</dbReference>
<keyword evidence="6" id="KW-1185">Reference proteome</keyword>
<keyword evidence="5" id="KW-0540">Nuclease</keyword>
<keyword evidence="5" id="KW-0255">Endonuclease</keyword>
<keyword evidence="2" id="KW-0680">Restriction system</keyword>
<gene>
    <name evidence="5" type="ORF">DIZ78_12320</name>
</gene>
<dbReference type="Pfam" id="PF01420">
    <property type="entry name" value="Methylase_S"/>
    <property type="match status" value="1"/>
</dbReference>
<dbReference type="PANTHER" id="PTHR43140:SF1">
    <property type="entry name" value="TYPE I RESTRICTION ENZYME ECOKI SPECIFICITY SUBUNIT"/>
    <property type="match status" value="1"/>
</dbReference>
<reference evidence="5 6" key="1">
    <citation type="journal article" date="2018" name="ISME J.">
        <title>Endosymbiont genomes yield clues of tubeworm success.</title>
        <authorList>
            <person name="Li Y."/>
            <person name="Liles M.R."/>
            <person name="Halanych K.M."/>
        </authorList>
    </citation>
    <scope>NUCLEOTIDE SEQUENCE [LARGE SCALE GENOMIC DNA]</scope>
    <source>
        <strain evidence="5">A1462</strain>
    </source>
</reference>
<accession>A0A370DHH2</accession>
<dbReference type="EMBL" id="QFXE01000015">
    <property type="protein sequence ID" value="RDH84321.1"/>
    <property type="molecule type" value="Genomic_DNA"/>
</dbReference>
<dbReference type="InterPro" id="IPR000055">
    <property type="entry name" value="Restrct_endonuc_typeI_TRD"/>
</dbReference>
<proteinExistence type="inferred from homology"/>
<evidence type="ECO:0000313" key="6">
    <source>
        <dbReference type="Proteomes" id="UP000254771"/>
    </source>
</evidence>
<dbReference type="Gene3D" id="3.90.220.20">
    <property type="entry name" value="DNA methylase specificity domains"/>
    <property type="match status" value="2"/>
</dbReference>
<comment type="caution">
    <text evidence="5">The sequence shown here is derived from an EMBL/GenBank/DDBJ whole genome shotgun (WGS) entry which is preliminary data.</text>
</comment>
<dbReference type="GO" id="GO:0009307">
    <property type="term" value="P:DNA restriction-modification system"/>
    <property type="evidence" value="ECO:0007669"/>
    <property type="project" value="UniProtKB-KW"/>
</dbReference>
<name>A0A370DHH2_9GAMM</name>
<dbReference type="CDD" id="cd17523">
    <property type="entry name" value="RMtype1_S_StySPI-TRD2-CR2_like"/>
    <property type="match status" value="1"/>
</dbReference>
<evidence type="ECO:0000256" key="2">
    <source>
        <dbReference type="ARBA" id="ARBA00022747"/>
    </source>
</evidence>
<dbReference type="InterPro" id="IPR044946">
    <property type="entry name" value="Restrct_endonuc_typeI_TRD_sf"/>
</dbReference>